<feature type="non-terminal residue" evidence="2">
    <location>
        <position position="1"/>
    </location>
</feature>
<evidence type="ECO:0000256" key="1">
    <source>
        <dbReference type="SAM" id="MobiDB-lite"/>
    </source>
</evidence>
<feature type="region of interest" description="Disordered" evidence="1">
    <location>
        <begin position="53"/>
        <end position="72"/>
    </location>
</feature>
<evidence type="ECO:0000313" key="2">
    <source>
        <dbReference type="EMBL" id="BAU01839.1"/>
    </source>
</evidence>
<protein>
    <submittedName>
        <fullName evidence="2">Uncharacterized protein</fullName>
    </submittedName>
</protein>
<keyword evidence="3" id="KW-1185">Reference proteome</keyword>
<feature type="compositionally biased region" description="Polar residues" evidence="1">
    <location>
        <begin position="21"/>
        <end position="33"/>
    </location>
</feature>
<dbReference type="Proteomes" id="UP000291084">
    <property type="component" value="Chromosome 11"/>
</dbReference>
<proteinExistence type="predicted"/>
<gene>
    <name evidence="2" type="primary">Vigan.11G116200</name>
    <name evidence="2" type="ORF">VIGAN_11116200</name>
</gene>
<feature type="region of interest" description="Disordered" evidence="1">
    <location>
        <begin position="1"/>
        <end position="33"/>
    </location>
</feature>
<feature type="compositionally biased region" description="Polar residues" evidence="1">
    <location>
        <begin position="53"/>
        <end position="71"/>
    </location>
</feature>
<accession>A0A0S3T9D1</accession>
<organism evidence="2 3">
    <name type="scientific">Vigna angularis var. angularis</name>
    <dbReference type="NCBI Taxonomy" id="157739"/>
    <lineage>
        <taxon>Eukaryota</taxon>
        <taxon>Viridiplantae</taxon>
        <taxon>Streptophyta</taxon>
        <taxon>Embryophyta</taxon>
        <taxon>Tracheophyta</taxon>
        <taxon>Spermatophyta</taxon>
        <taxon>Magnoliopsida</taxon>
        <taxon>eudicotyledons</taxon>
        <taxon>Gunneridae</taxon>
        <taxon>Pentapetalae</taxon>
        <taxon>rosids</taxon>
        <taxon>fabids</taxon>
        <taxon>Fabales</taxon>
        <taxon>Fabaceae</taxon>
        <taxon>Papilionoideae</taxon>
        <taxon>50 kb inversion clade</taxon>
        <taxon>NPAAA clade</taxon>
        <taxon>indigoferoid/millettioid clade</taxon>
        <taxon>Phaseoleae</taxon>
        <taxon>Vigna</taxon>
    </lineage>
</organism>
<dbReference type="AlphaFoldDB" id="A0A0S3T9D1"/>
<feature type="compositionally biased region" description="Basic and acidic residues" evidence="1">
    <location>
        <begin position="1"/>
        <end position="12"/>
    </location>
</feature>
<feature type="compositionally biased region" description="Low complexity" evidence="1">
    <location>
        <begin position="116"/>
        <end position="126"/>
    </location>
</feature>
<reference evidence="2 3" key="1">
    <citation type="journal article" date="2015" name="Sci. Rep.">
        <title>The power of single molecule real-time sequencing technology in the de novo assembly of a eukaryotic genome.</title>
        <authorList>
            <person name="Sakai H."/>
            <person name="Naito K."/>
            <person name="Ogiso-Tanaka E."/>
            <person name="Takahashi Y."/>
            <person name="Iseki K."/>
            <person name="Muto C."/>
            <person name="Satou K."/>
            <person name="Teruya K."/>
            <person name="Shiroma A."/>
            <person name="Shimoji M."/>
            <person name="Hirano T."/>
            <person name="Itoh T."/>
            <person name="Kaga A."/>
            <person name="Tomooka N."/>
        </authorList>
    </citation>
    <scope>NUCLEOTIDE SEQUENCE [LARGE SCALE GENOMIC DNA]</scope>
    <source>
        <strain evidence="3">cv. Shumari</strain>
    </source>
</reference>
<name>A0A0S3T9D1_PHAAN</name>
<feature type="region of interest" description="Disordered" evidence="1">
    <location>
        <begin position="116"/>
        <end position="137"/>
    </location>
</feature>
<sequence length="137" mass="15158">DSTKNRKRETLSTKKNKKLAVTNQNPKTANHSTVTLPKIKTNLADAKFSSILQSHHNNETTPKSKTVNINKQSKREKTCYSIPCFLSLPIHLSFQTVRSDFALVGATSFLVAPSSALPRSPAATSSLRRRGDFSRAF</sequence>
<evidence type="ECO:0000313" key="3">
    <source>
        <dbReference type="Proteomes" id="UP000291084"/>
    </source>
</evidence>
<dbReference type="EMBL" id="AP015044">
    <property type="protein sequence ID" value="BAU01839.1"/>
    <property type="molecule type" value="Genomic_DNA"/>
</dbReference>